<dbReference type="InterPro" id="IPR035901">
    <property type="entry name" value="GIY-YIG_endonuc_sf"/>
</dbReference>
<gene>
    <name evidence="4" type="primary">52</name>
    <name evidence="4" type="ORF">GADJET_52</name>
</gene>
<evidence type="ECO:0000256" key="1">
    <source>
        <dbReference type="ARBA" id="ARBA00001946"/>
    </source>
</evidence>
<dbReference type="KEGG" id="vg:18559873"/>
<proteinExistence type="predicted"/>
<evidence type="ECO:0000256" key="2">
    <source>
        <dbReference type="ARBA" id="ARBA00022842"/>
    </source>
</evidence>
<dbReference type="GeneID" id="18559873"/>
<dbReference type="Pfam" id="PF01541">
    <property type="entry name" value="GIY-YIG"/>
    <property type="match status" value="1"/>
</dbReference>
<evidence type="ECO:0000259" key="3">
    <source>
        <dbReference type="PROSITE" id="PS50164"/>
    </source>
</evidence>
<evidence type="ECO:0000313" key="5">
    <source>
        <dbReference type="Proteomes" id="UP000005859"/>
    </source>
</evidence>
<dbReference type="InterPro" id="IPR000305">
    <property type="entry name" value="GIY-YIG_endonuc"/>
</dbReference>
<dbReference type="PROSITE" id="PS50164">
    <property type="entry name" value="GIY_YIG"/>
    <property type="match status" value="1"/>
</dbReference>
<keyword evidence="5" id="KW-1185">Reference proteome</keyword>
<dbReference type="Proteomes" id="UP000005859">
    <property type="component" value="Segment"/>
</dbReference>
<sequence>MRDDLVLYRFFDAEGRLLYIGKSISVMSRLSSHASSSRFFRTAVKMTFQRGFSSHDELLAAEREAIEQERPAYNVCFAKRSPWNTHRRPKTSGTVNAVGWKPGWNRLADVRQWASPAGDGIDEVVRVYSRETGKLLSQGVVDEFYDDPGEDGECEPTLYIVGECAHLNFAASLHSVIADGGTDVYVRVPVSDDDPIIRAAWLAVMAAYENMAEA</sequence>
<comment type="cofactor">
    <cofactor evidence="1">
        <name>Mg(2+)</name>
        <dbReference type="ChEBI" id="CHEBI:18420"/>
    </cofactor>
</comment>
<feature type="domain" description="GIY-YIG" evidence="3">
    <location>
        <begin position="3"/>
        <end position="75"/>
    </location>
</feature>
<dbReference type="SUPFAM" id="SSF82771">
    <property type="entry name" value="GIY-YIG endonuclease"/>
    <property type="match status" value="1"/>
</dbReference>
<name>G8I3T2_9CAUD</name>
<evidence type="ECO:0000313" key="4">
    <source>
        <dbReference type="EMBL" id="AER47376.1"/>
    </source>
</evidence>
<accession>G8I3T2</accession>
<reference evidence="4 5" key="1">
    <citation type="journal article" date="2012" name="J. Virol.">
        <title>Complete Genome Sequences of 138 Mycobacteriophages.</title>
        <authorList>
            <consortium name="the Science Education Alliance Phage Hunters Advancing Genomics and Evolutionary Science Program"/>
            <consortium name="the KwaZulu-Natal Research Institute for Tuberculosis and HIV Mycobacterial Genetics Course Students"/>
            <consortium name="the Phage Hunters Integrating Research and Education Program"/>
            <person name="Hatfull G.F."/>
        </authorList>
    </citation>
    <scope>NUCLEOTIDE SEQUENCE [LARGE SCALE GENOMIC DNA]</scope>
</reference>
<dbReference type="RefSeq" id="YP_009011283.1">
    <property type="nucleotide sequence ID" value="NC_023686.1"/>
</dbReference>
<dbReference type="EMBL" id="JN698992">
    <property type="protein sequence ID" value="AER47376.1"/>
    <property type="molecule type" value="Genomic_DNA"/>
</dbReference>
<organism evidence="4 5">
    <name type="scientific">Mycobacterium phage Gadjet</name>
    <dbReference type="NCBI Taxonomy" id="1089122"/>
    <lineage>
        <taxon>Viruses</taxon>
        <taxon>Duplodnaviria</taxon>
        <taxon>Heunggongvirae</taxon>
        <taxon>Uroviricota</taxon>
        <taxon>Caudoviricetes</taxon>
        <taxon>Bclasvirinae</taxon>
        <taxon>Pipefishvirus</taxon>
        <taxon>Pipefishvirus gadjet</taxon>
    </lineage>
</organism>
<protein>
    <recommendedName>
        <fullName evidence="3">GIY-YIG domain-containing protein</fullName>
    </recommendedName>
</protein>
<dbReference type="Gene3D" id="3.40.1440.10">
    <property type="entry name" value="GIY-YIG endonuclease"/>
    <property type="match status" value="1"/>
</dbReference>
<keyword evidence="2" id="KW-0460">Magnesium</keyword>